<reference evidence="3 4" key="1">
    <citation type="submission" date="2024-09" db="EMBL/GenBank/DDBJ databases">
        <title>Draft genome sequence of multifaceted antimicrobials producing Streptomyces sp. strain FH1.</title>
        <authorList>
            <person name="Hassan F."/>
            <person name="Ali H."/>
            <person name="Hassan N."/>
            <person name="Nawaz A."/>
        </authorList>
    </citation>
    <scope>NUCLEOTIDE SEQUENCE [LARGE SCALE GENOMIC DNA]</scope>
    <source>
        <strain evidence="3 4">FH1</strain>
    </source>
</reference>
<keyword evidence="4" id="KW-1185">Reference proteome</keyword>
<comment type="caution">
    <text evidence="3">The sequence shown here is derived from an EMBL/GenBank/DDBJ whole genome shotgun (WGS) entry which is preliminary data.</text>
</comment>
<keyword evidence="2" id="KW-1133">Transmembrane helix</keyword>
<dbReference type="EMBL" id="JBHGBT010000004">
    <property type="protein sequence ID" value="MFB4194057.1"/>
    <property type="molecule type" value="Genomic_DNA"/>
</dbReference>
<evidence type="ECO:0008006" key="5">
    <source>
        <dbReference type="Google" id="ProtNLM"/>
    </source>
</evidence>
<dbReference type="Proteomes" id="UP001577267">
    <property type="component" value="Unassembled WGS sequence"/>
</dbReference>
<proteinExistence type="predicted"/>
<dbReference type="RefSeq" id="WP_375062082.1">
    <property type="nucleotide sequence ID" value="NZ_JBHGBT010000004.1"/>
</dbReference>
<evidence type="ECO:0000256" key="2">
    <source>
        <dbReference type="SAM" id="Phobius"/>
    </source>
</evidence>
<keyword evidence="2" id="KW-0812">Transmembrane</keyword>
<organism evidence="3 4">
    <name type="scientific">Streptomyces carpaticus</name>
    <dbReference type="NCBI Taxonomy" id="285558"/>
    <lineage>
        <taxon>Bacteria</taxon>
        <taxon>Bacillati</taxon>
        <taxon>Actinomycetota</taxon>
        <taxon>Actinomycetes</taxon>
        <taxon>Kitasatosporales</taxon>
        <taxon>Streptomycetaceae</taxon>
        <taxon>Streptomyces</taxon>
    </lineage>
</organism>
<feature type="transmembrane region" description="Helical" evidence="2">
    <location>
        <begin position="49"/>
        <end position="68"/>
    </location>
</feature>
<sequence length="426" mass="46168">MRNDDHTTPFEQELGALLRQTGGGFEPDPARLTEAGLRRGRARVFRRRAGVMGGAAAVALLSVGAVQLTGGGSGTPVADDVPQSREDMVETLAGMLPGGIEILASEATSPLGAEEPGIFLHLGDSIPGDATLGVVIHRWAMEGWEDSLGCVVPDIPGYRCAQEELSDGAVLSRSREDWLDENDELDSRQWMATLEVPDGNADASWARTVTVSFEKEMAVLDDPDGYHPLIDQDQLAEIATAPVWQEVFDLLEETYGAPDIDTGPELVDVPPEVLRDLFRSLVPGRLDITEDVQQPSGPGEIYLVVDDGQGPGYVSVMLWGPYDIHTPYDPDWEEPSESWEEDEYCGSDPLADGVRLDYCDLGPSVDDSLGVWTVSLYLPDGASMDITVSNSAGIDDPDAPTRSDSPLTMDELRELAAAPEWRDLFR</sequence>
<gene>
    <name evidence="3" type="ORF">ACE11A_06780</name>
</gene>
<keyword evidence="2" id="KW-0472">Membrane</keyword>
<feature type="region of interest" description="Disordered" evidence="1">
    <location>
        <begin position="389"/>
        <end position="408"/>
    </location>
</feature>
<protein>
    <recommendedName>
        <fullName evidence="5">DUF4179 domain-containing protein</fullName>
    </recommendedName>
</protein>
<accession>A0ABV4ZIU0</accession>
<name>A0ABV4ZIU0_9ACTN</name>
<evidence type="ECO:0000313" key="3">
    <source>
        <dbReference type="EMBL" id="MFB4194057.1"/>
    </source>
</evidence>
<evidence type="ECO:0000256" key="1">
    <source>
        <dbReference type="SAM" id="MobiDB-lite"/>
    </source>
</evidence>
<evidence type="ECO:0000313" key="4">
    <source>
        <dbReference type="Proteomes" id="UP001577267"/>
    </source>
</evidence>